<dbReference type="EMBL" id="BAABBO010000010">
    <property type="protein sequence ID" value="GAA3965551.1"/>
    <property type="molecule type" value="Genomic_DNA"/>
</dbReference>
<dbReference type="Gene3D" id="3.40.50.10610">
    <property type="entry name" value="ABC-type transport auxiliary lipoprotein component"/>
    <property type="match status" value="1"/>
</dbReference>
<name>A0ABP7PH32_9GAMM</name>
<protein>
    <submittedName>
        <fullName evidence="4">DUF4384 domain-containing protein</fullName>
    </submittedName>
</protein>
<proteinExistence type="predicted"/>
<comment type="caution">
    <text evidence="4">The sequence shown here is derived from an EMBL/GenBank/DDBJ whole genome shotgun (WGS) entry which is preliminary data.</text>
</comment>
<feature type="region of interest" description="Disordered" evidence="1">
    <location>
        <begin position="338"/>
        <end position="370"/>
    </location>
</feature>
<dbReference type="Proteomes" id="UP001501337">
    <property type="component" value="Unassembled WGS sequence"/>
</dbReference>
<evidence type="ECO:0000313" key="4">
    <source>
        <dbReference type="EMBL" id="GAA3965551.1"/>
    </source>
</evidence>
<gene>
    <name evidence="4" type="ORF">GCM10022278_24230</name>
</gene>
<keyword evidence="2" id="KW-0732">Signal</keyword>
<keyword evidence="5" id="KW-1185">Reference proteome</keyword>
<feature type="domain" description="DUF4384" evidence="3">
    <location>
        <begin position="388"/>
        <end position="465"/>
    </location>
</feature>
<organism evidence="4 5">
    <name type="scientific">Allohahella marinimesophila</name>
    <dbReference type="NCBI Taxonomy" id="1054972"/>
    <lineage>
        <taxon>Bacteria</taxon>
        <taxon>Pseudomonadati</taxon>
        <taxon>Pseudomonadota</taxon>
        <taxon>Gammaproteobacteria</taxon>
        <taxon>Oceanospirillales</taxon>
        <taxon>Hahellaceae</taxon>
        <taxon>Allohahella</taxon>
    </lineage>
</organism>
<dbReference type="InterPro" id="IPR025493">
    <property type="entry name" value="DUF4384"/>
</dbReference>
<dbReference type="SUPFAM" id="SSF47090">
    <property type="entry name" value="PGBD-like"/>
    <property type="match status" value="1"/>
</dbReference>
<evidence type="ECO:0000256" key="2">
    <source>
        <dbReference type="SAM" id="SignalP"/>
    </source>
</evidence>
<evidence type="ECO:0000313" key="5">
    <source>
        <dbReference type="Proteomes" id="UP001501337"/>
    </source>
</evidence>
<evidence type="ECO:0000256" key="1">
    <source>
        <dbReference type="SAM" id="MobiDB-lite"/>
    </source>
</evidence>
<evidence type="ECO:0000259" key="3">
    <source>
        <dbReference type="Pfam" id="PF14326"/>
    </source>
</evidence>
<dbReference type="PROSITE" id="PS51257">
    <property type="entry name" value="PROKAR_LIPOPROTEIN"/>
    <property type="match status" value="1"/>
</dbReference>
<dbReference type="InterPro" id="IPR036365">
    <property type="entry name" value="PGBD-like_sf"/>
</dbReference>
<dbReference type="RefSeq" id="WP_344806687.1">
    <property type="nucleotide sequence ID" value="NZ_BAABBO010000010.1"/>
</dbReference>
<sequence length="512" mass="55036">MKKIARTLLVSTMLTACATQETVHKEVKALQTGPSVQPHKSITNFASGLRCMDNMMIEYGVRDISMLVEDLADQTGKINAGTKDMLITAVSDMTRRSRSVKLISFGNDSGNLIAFLGAAGSQAPYSVVPQYDIRGSISQLDSSVVREQIGGSIAADNWGLGASASTAGSILGVDLSVLRTSDLSVIPGVVSSNAVVLFKSGLGADTDATIKKTGISFDFQVAKNEATVQALRNLIELASIELIGRLVKVPYWQCVDIPDDSPEIVREMEDWYFAMRAHDELDAYVRSLLIARGHYPVDQGDERQALQIGIERFQSVHGLETKGYIDYATFEALLTGSQATDDQPPASIAAPVTEGAGDAEDPVPAADANKAAEPIGLELRTLSGRDRFSPGEKISIIASVSRPAYIYCYYADAEGEIQRFFPNRFTPDNFLAADVQLELPGAMPFDIMANSEGLSESITCFASARTLYHDLPPALLSTDFEALPVESIEEVRNGFSLASQGEVADASLAVDI</sequence>
<feature type="chain" id="PRO_5045392563" evidence="2">
    <location>
        <begin position="19"/>
        <end position="512"/>
    </location>
</feature>
<feature type="signal peptide" evidence="2">
    <location>
        <begin position="1"/>
        <end position="18"/>
    </location>
</feature>
<reference evidence="5" key="1">
    <citation type="journal article" date="2019" name="Int. J. Syst. Evol. Microbiol.">
        <title>The Global Catalogue of Microorganisms (GCM) 10K type strain sequencing project: providing services to taxonomists for standard genome sequencing and annotation.</title>
        <authorList>
            <consortium name="The Broad Institute Genomics Platform"/>
            <consortium name="The Broad Institute Genome Sequencing Center for Infectious Disease"/>
            <person name="Wu L."/>
            <person name="Ma J."/>
        </authorList>
    </citation>
    <scope>NUCLEOTIDE SEQUENCE [LARGE SCALE GENOMIC DNA]</scope>
    <source>
        <strain evidence="5">JCM 17555</strain>
    </source>
</reference>
<dbReference type="Pfam" id="PF14326">
    <property type="entry name" value="DUF4384"/>
    <property type="match status" value="1"/>
</dbReference>
<accession>A0ABP7PH32</accession>